<keyword evidence="2" id="KW-1185">Reference proteome</keyword>
<accession>A0A1Y1WC62</accession>
<dbReference type="EMBL" id="MCFD01000004">
    <property type="protein sequence ID" value="ORX71131.1"/>
    <property type="molecule type" value="Genomic_DNA"/>
</dbReference>
<dbReference type="GeneID" id="63803634"/>
<comment type="caution">
    <text evidence="1">The sequence shown here is derived from an EMBL/GenBank/DDBJ whole genome shotgun (WGS) entry which is preliminary data.</text>
</comment>
<dbReference type="AlphaFoldDB" id="A0A1Y1WC62"/>
<gene>
    <name evidence="1" type="ORF">DL89DRAFT_266150</name>
</gene>
<proteinExistence type="predicted"/>
<evidence type="ECO:0000313" key="2">
    <source>
        <dbReference type="Proteomes" id="UP000193922"/>
    </source>
</evidence>
<dbReference type="Proteomes" id="UP000193922">
    <property type="component" value="Unassembled WGS sequence"/>
</dbReference>
<dbReference type="RefSeq" id="XP_040744646.1">
    <property type="nucleotide sequence ID" value="XM_040886986.1"/>
</dbReference>
<name>A0A1Y1WC62_9FUNG</name>
<sequence>MSTLFQTVFTESGNELAYVSRDLFSSMLICARESWQGFGLWPRRCSIRWLKQVARKEQCGQLYGNHAMEQCTPLD</sequence>
<reference evidence="1 2" key="1">
    <citation type="submission" date="2016-07" db="EMBL/GenBank/DDBJ databases">
        <title>Pervasive Adenine N6-methylation of Active Genes in Fungi.</title>
        <authorList>
            <consortium name="DOE Joint Genome Institute"/>
            <person name="Mondo S.J."/>
            <person name="Dannebaum R.O."/>
            <person name="Kuo R.C."/>
            <person name="Labutti K."/>
            <person name="Haridas S."/>
            <person name="Kuo A."/>
            <person name="Salamov A."/>
            <person name="Ahrendt S.R."/>
            <person name="Lipzen A."/>
            <person name="Sullivan W."/>
            <person name="Andreopoulos W.B."/>
            <person name="Clum A."/>
            <person name="Lindquist E."/>
            <person name="Daum C."/>
            <person name="Ramamoorthy G.K."/>
            <person name="Gryganskyi A."/>
            <person name="Culley D."/>
            <person name="Magnuson J.K."/>
            <person name="James T.Y."/>
            <person name="O'Malley M.A."/>
            <person name="Stajich J.E."/>
            <person name="Spatafora J.W."/>
            <person name="Visel A."/>
            <person name="Grigoriev I.V."/>
        </authorList>
    </citation>
    <scope>NUCLEOTIDE SEQUENCE [LARGE SCALE GENOMIC DNA]</scope>
    <source>
        <strain evidence="1 2">ATCC 12442</strain>
    </source>
</reference>
<evidence type="ECO:0000313" key="1">
    <source>
        <dbReference type="EMBL" id="ORX71131.1"/>
    </source>
</evidence>
<protein>
    <submittedName>
        <fullName evidence="1">Uncharacterized protein</fullName>
    </submittedName>
</protein>
<organism evidence="1 2">
    <name type="scientific">Linderina pennispora</name>
    <dbReference type="NCBI Taxonomy" id="61395"/>
    <lineage>
        <taxon>Eukaryota</taxon>
        <taxon>Fungi</taxon>
        <taxon>Fungi incertae sedis</taxon>
        <taxon>Zoopagomycota</taxon>
        <taxon>Kickxellomycotina</taxon>
        <taxon>Kickxellomycetes</taxon>
        <taxon>Kickxellales</taxon>
        <taxon>Kickxellaceae</taxon>
        <taxon>Linderina</taxon>
    </lineage>
</organism>